<dbReference type="HOGENOM" id="CLU_018697_2_0_9"/>
<evidence type="ECO:0000256" key="3">
    <source>
        <dbReference type="ARBA" id="ARBA00013273"/>
    </source>
</evidence>
<feature type="domain" description="MTTase N-terminal" evidence="17">
    <location>
        <begin position="2"/>
        <end position="114"/>
    </location>
</feature>
<feature type="domain" description="TRAM" evidence="16">
    <location>
        <begin position="372"/>
        <end position="435"/>
    </location>
</feature>
<evidence type="ECO:0000256" key="2">
    <source>
        <dbReference type="ARBA" id="ARBA00002399"/>
    </source>
</evidence>
<keyword evidence="6" id="KW-0808">Transferase</keyword>
<evidence type="ECO:0000256" key="15">
    <source>
        <dbReference type="ARBA" id="ARBA00069898"/>
    </source>
</evidence>
<dbReference type="eggNOG" id="COG0621">
    <property type="taxonomic scope" value="Bacteria"/>
</dbReference>
<dbReference type="SFLD" id="SFLDS00029">
    <property type="entry name" value="Radical_SAM"/>
    <property type="match status" value="1"/>
</dbReference>
<dbReference type="PROSITE" id="PS51918">
    <property type="entry name" value="RADICAL_SAM"/>
    <property type="match status" value="1"/>
</dbReference>
<evidence type="ECO:0000256" key="4">
    <source>
        <dbReference type="ARBA" id="ARBA00022485"/>
    </source>
</evidence>
<dbReference type="InterPro" id="IPR007197">
    <property type="entry name" value="rSAM"/>
</dbReference>
<dbReference type="SFLD" id="SFLDG01061">
    <property type="entry name" value="methylthiotransferase"/>
    <property type="match status" value="1"/>
</dbReference>
<dbReference type="SFLD" id="SFLDF00295">
    <property type="entry name" value="threonylcarbamoyladenosine_tRN"/>
    <property type="match status" value="1"/>
</dbReference>
<name>D9QV91_ACEAZ</name>
<dbReference type="OrthoDB" id="9805215at2"/>
<dbReference type="NCBIfam" id="TIGR01579">
    <property type="entry name" value="MiaB-like-C"/>
    <property type="match status" value="1"/>
</dbReference>
<dbReference type="PROSITE" id="PS51449">
    <property type="entry name" value="MTTASE_N"/>
    <property type="match status" value="1"/>
</dbReference>
<comment type="function">
    <text evidence="2">Catalyzes the methylthiolation of N6-threonylcarbamoyladenosine (t(6)A), leading to the formation of 2-methylthio-N6-threonylcarbamoyladenosine (ms(2)t(6)A) at position 37 in tRNAs that read codons beginning with adenine.</text>
</comment>
<dbReference type="InterPro" id="IPR006467">
    <property type="entry name" value="MiaB-like_bact"/>
</dbReference>
<evidence type="ECO:0000256" key="1">
    <source>
        <dbReference type="ARBA" id="ARBA00001966"/>
    </source>
</evidence>
<keyword evidence="8" id="KW-0819">tRNA processing</keyword>
<keyword evidence="7" id="KW-0949">S-adenosyl-L-methionine</keyword>
<organism evidence="19 20">
    <name type="scientific">Acetohalobium arabaticum (strain ATCC 49924 / DSM 5501 / Z-7288)</name>
    <dbReference type="NCBI Taxonomy" id="574087"/>
    <lineage>
        <taxon>Bacteria</taxon>
        <taxon>Bacillati</taxon>
        <taxon>Bacillota</taxon>
        <taxon>Clostridia</taxon>
        <taxon>Halanaerobiales</taxon>
        <taxon>Halobacteroidaceae</taxon>
        <taxon>Acetohalobium</taxon>
    </lineage>
</organism>
<evidence type="ECO:0000256" key="5">
    <source>
        <dbReference type="ARBA" id="ARBA00022490"/>
    </source>
</evidence>
<dbReference type="EC" id="2.8.4.5" evidence="3"/>
<dbReference type="InterPro" id="IPR006638">
    <property type="entry name" value="Elp3/MiaA/NifB-like_rSAM"/>
</dbReference>
<evidence type="ECO:0000256" key="13">
    <source>
        <dbReference type="ARBA" id="ARBA00051661"/>
    </source>
</evidence>
<dbReference type="PROSITE" id="PS50926">
    <property type="entry name" value="TRAM"/>
    <property type="match status" value="1"/>
</dbReference>
<evidence type="ECO:0000256" key="12">
    <source>
        <dbReference type="ARBA" id="ARBA00031213"/>
    </source>
</evidence>
<evidence type="ECO:0000313" key="20">
    <source>
        <dbReference type="Proteomes" id="UP000001661"/>
    </source>
</evidence>
<dbReference type="SMART" id="SM00729">
    <property type="entry name" value="Elp3"/>
    <property type="match status" value="1"/>
</dbReference>
<dbReference type="GO" id="GO:0035598">
    <property type="term" value="F:tRNA (N(6)-L-threonylcarbamoyladenosine(37)-C(2))-methylthiotransferase activity"/>
    <property type="evidence" value="ECO:0007669"/>
    <property type="project" value="UniProtKB-EC"/>
</dbReference>
<evidence type="ECO:0000259" key="16">
    <source>
        <dbReference type="PROSITE" id="PS50926"/>
    </source>
</evidence>
<dbReference type="GO" id="GO:0046872">
    <property type="term" value="F:metal ion binding"/>
    <property type="evidence" value="ECO:0007669"/>
    <property type="project" value="UniProtKB-KW"/>
</dbReference>
<reference evidence="19 20" key="1">
    <citation type="journal article" date="2010" name="Stand. Genomic Sci.">
        <title>Complete genome sequence of Acetohalobium arabaticum type strain (Z-7288).</title>
        <authorList>
            <person name="Sikorski J."/>
            <person name="Lapidus A."/>
            <person name="Chertkov O."/>
            <person name="Lucas S."/>
            <person name="Copeland A."/>
            <person name="Glavina Del Rio T."/>
            <person name="Nolan M."/>
            <person name="Tice H."/>
            <person name="Cheng J.F."/>
            <person name="Han C."/>
            <person name="Brambilla E."/>
            <person name="Pitluck S."/>
            <person name="Liolios K."/>
            <person name="Ivanova N."/>
            <person name="Mavromatis K."/>
            <person name="Mikhailova N."/>
            <person name="Pati A."/>
            <person name="Bruce D."/>
            <person name="Detter C."/>
            <person name="Tapia R."/>
            <person name="Goodwin L."/>
            <person name="Chen A."/>
            <person name="Palaniappan K."/>
            <person name="Land M."/>
            <person name="Hauser L."/>
            <person name="Chang Y.J."/>
            <person name="Jeffries C.D."/>
            <person name="Rohde M."/>
            <person name="Goker M."/>
            <person name="Spring S."/>
            <person name="Woyke T."/>
            <person name="Bristow J."/>
            <person name="Eisen J.A."/>
            <person name="Markowitz V."/>
            <person name="Hugenholtz P."/>
            <person name="Kyrpides N.C."/>
            <person name="Klenk H.P."/>
        </authorList>
    </citation>
    <scope>NUCLEOTIDE SEQUENCE [LARGE SCALE GENOMIC DNA]</scope>
    <source>
        <strain evidence="20">ATCC 49924 / DSM 5501 / Z-7288</strain>
    </source>
</reference>
<evidence type="ECO:0000256" key="10">
    <source>
        <dbReference type="ARBA" id="ARBA00023004"/>
    </source>
</evidence>
<dbReference type="InterPro" id="IPR020612">
    <property type="entry name" value="Methylthiotransferase_CS"/>
</dbReference>
<dbReference type="InterPro" id="IPR058240">
    <property type="entry name" value="rSAM_sf"/>
</dbReference>
<dbReference type="EMBL" id="CP002105">
    <property type="protein sequence ID" value="ADL12150.1"/>
    <property type="molecule type" value="Genomic_DNA"/>
</dbReference>
<evidence type="ECO:0000256" key="8">
    <source>
        <dbReference type="ARBA" id="ARBA00022694"/>
    </source>
</evidence>
<gene>
    <name evidence="19" type="ordered locus">Acear_0608</name>
</gene>
<dbReference type="Gene3D" id="3.40.50.12160">
    <property type="entry name" value="Methylthiotransferase, N-terminal domain"/>
    <property type="match status" value="1"/>
</dbReference>
<protein>
    <recommendedName>
        <fullName evidence="15">Threonylcarbamoyladenosine tRNA methylthiotransferase MtaB</fullName>
        <ecNumber evidence="3">2.8.4.5</ecNumber>
    </recommendedName>
    <alternativeName>
        <fullName evidence="12">tRNA-t(6)A37 methylthiotransferase</fullName>
    </alternativeName>
</protein>
<evidence type="ECO:0000256" key="6">
    <source>
        <dbReference type="ARBA" id="ARBA00022679"/>
    </source>
</evidence>
<evidence type="ECO:0000259" key="17">
    <source>
        <dbReference type="PROSITE" id="PS51449"/>
    </source>
</evidence>
<accession>D9QV91</accession>
<dbReference type="PANTHER" id="PTHR11918">
    <property type="entry name" value="RADICAL SAM PROTEINS"/>
    <property type="match status" value="1"/>
</dbReference>
<sequence>MERVAFYTLGCKVNQYDTEAMINLFTAADYELVDFSDEADVYVINTCTVTHQGARKSRKMVRRANRRNPQAIVAVVGCYPQVSPAEILEIDGVDLIVGTEGQSRIVDLVEQAKRADESLNFVRDISEAEDFEEIPLDKFEERTRASLKVQDGCDNFCAYCIIPYTRGSVRSRRIEDAVAEAKRLAASGFKEIVLTGIHLGAYGKEVEEEIDLVTLLKELIEISGLERIRLSSIEATEVTSDLIDLIATEEKLCRHLHLPLQNGSDKILAAMNRDYTVQQYADKVAEIRSNIPQIALTTDVMVGFPGETDEDFEATYQLIEELAFSDLHVFKYSKREGTAAAKFSNQVHSKLKKERSAKLRKLADDLASQYRKKFLGAELDVLIEEERDGSTDLLTGLTDNYLRVMIDDQDQYRKELIEVELNKLQEDYLIGKITKG</sequence>
<evidence type="ECO:0000259" key="18">
    <source>
        <dbReference type="PROSITE" id="PS51918"/>
    </source>
</evidence>
<dbReference type="SFLD" id="SFLDG01082">
    <property type="entry name" value="B12-binding_domain_containing"/>
    <property type="match status" value="1"/>
</dbReference>
<dbReference type="STRING" id="574087.Acear_0608"/>
<dbReference type="PANTHER" id="PTHR11918:SF45">
    <property type="entry name" value="THREONYLCARBAMOYLADENOSINE TRNA METHYLTHIOTRANSFERASE"/>
    <property type="match status" value="1"/>
</dbReference>
<keyword evidence="10" id="KW-0408">Iron</keyword>
<dbReference type="InterPro" id="IPR023404">
    <property type="entry name" value="rSAM_horseshoe"/>
</dbReference>
<dbReference type="InterPro" id="IPR013848">
    <property type="entry name" value="Methylthiotransferase_N"/>
</dbReference>
<dbReference type="Proteomes" id="UP000001661">
    <property type="component" value="Chromosome"/>
</dbReference>
<dbReference type="InterPro" id="IPR034557">
    <property type="entry name" value="ThrcA_tRNA_MEthiotransferase"/>
</dbReference>
<dbReference type="AlphaFoldDB" id="D9QV91"/>
<dbReference type="NCBIfam" id="TIGR00089">
    <property type="entry name" value="MiaB/RimO family radical SAM methylthiotransferase"/>
    <property type="match status" value="1"/>
</dbReference>
<proteinExistence type="inferred from homology"/>
<dbReference type="GO" id="GO:0051539">
    <property type="term" value="F:4 iron, 4 sulfur cluster binding"/>
    <property type="evidence" value="ECO:0007669"/>
    <property type="project" value="UniProtKB-KW"/>
</dbReference>
<dbReference type="NCBIfam" id="TIGR01574">
    <property type="entry name" value="miaB-methiolase"/>
    <property type="match status" value="1"/>
</dbReference>
<dbReference type="InterPro" id="IPR005839">
    <property type="entry name" value="Methylthiotransferase"/>
</dbReference>
<evidence type="ECO:0000313" key="19">
    <source>
        <dbReference type="EMBL" id="ADL12150.1"/>
    </source>
</evidence>
<dbReference type="Gene3D" id="3.80.30.20">
    <property type="entry name" value="tm_1862 like domain"/>
    <property type="match status" value="1"/>
</dbReference>
<evidence type="ECO:0000256" key="14">
    <source>
        <dbReference type="ARBA" id="ARBA00061574"/>
    </source>
</evidence>
<keyword evidence="20" id="KW-1185">Reference proteome</keyword>
<keyword evidence="5" id="KW-0963">Cytoplasm</keyword>
<keyword evidence="9" id="KW-0479">Metal-binding</keyword>
<dbReference type="FunFam" id="3.80.30.20:FF:000001">
    <property type="entry name" value="tRNA-2-methylthio-N(6)-dimethylallyladenosine synthase 2"/>
    <property type="match status" value="1"/>
</dbReference>
<dbReference type="Pfam" id="PF00919">
    <property type="entry name" value="UPF0004"/>
    <property type="match status" value="1"/>
</dbReference>
<evidence type="ECO:0000256" key="7">
    <source>
        <dbReference type="ARBA" id="ARBA00022691"/>
    </source>
</evidence>
<dbReference type="InterPro" id="IPR002792">
    <property type="entry name" value="TRAM_dom"/>
</dbReference>
<keyword evidence="4" id="KW-0004">4Fe-4S</keyword>
<dbReference type="SUPFAM" id="SSF102114">
    <property type="entry name" value="Radical SAM enzymes"/>
    <property type="match status" value="1"/>
</dbReference>
<evidence type="ECO:0000256" key="11">
    <source>
        <dbReference type="ARBA" id="ARBA00023014"/>
    </source>
</evidence>
<dbReference type="KEGG" id="aar:Acear_0608"/>
<dbReference type="InterPro" id="IPR038135">
    <property type="entry name" value="Methylthiotransferase_N_sf"/>
</dbReference>
<comment type="similarity">
    <text evidence="14">Belongs to the methylthiotransferase family. MtaB subfamily.</text>
</comment>
<dbReference type="FunFam" id="3.40.50.12160:FF:000004">
    <property type="entry name" value="Threonylcarbamoyladenosine tRNA methylthiotransferase MtaB"/>
    <property type="match status" value="1"/>
</dbReference>
<dbReference type="Pfam" id="PF04055">
    <property type="entry name" value="Radical_SAM"/>
    <property type="match status" value="1"/>
</dbReference>
<feature type="domain" description="Radical SAM core" evidence="18">
    <location>
        <begin position="139"/>
        <end position="371"/>
    </location>
</feature>
<dbReference type="CDD" id="cd01335">
    <property type="entry name" value="Radical_SAM"/>
    <property type="match status" value="1"/>
</dbReference>
<comment type="catalytic activity">
    <reaction evidence="13">
        <text>N(6)-L-threonylcarbamoyladenosine(37) in tRNA + (sulfur carrier)-SH + AH2 + 2 S-adenosyl-L-methionine = 2-methylsulfanyl-N(6)-L-threonylcarbamoyladenosine(37) in tRNA + (sulfur carrier)-H + 5'-deoxyadenosine + L-methionine + A + S-adenosyl-L-homocysteine + 2 H(+)</text>
        <dbReference type="Rhea" id="RHEA:37075"/>
        <dbReference type="Rhea" id="RHEA-COMP:10163"/>
        <dbReference type="Rhea" id="RHEA-COMP:11092"/>
        <dbReference type="Rhea" id="RHEA-COMP:14737"/>
        <dbReference type="Rhea" id="RHEA-COMP:14739"/>
        <dbReference type="ChEBI" id="CHEBI:13193"/>
        <dbReference type="ChEBI" id="CHEBI:15378"/>
        <dbReference type="ChEBI" id="CHEBI:17319"/>
        <dbReference type="ChEBI" id="CHEBI:17499"/>
        <dbReference type="ChEBI" id="CHEBI:29917"/>
        <dbReference type="ChEBI" id="CHEBI:57844"/>
        <dbReference type="ChEBI" id="CHEBI:57856"/>
        <dbReference type="ChEBI" id="CHEBI:59789"/>
        <dbReference type="ChEBI" id="CHEBI:64428"/>
        <dbReference type="ChEBI" id="CHEBI:74418"/>
        <dbReference type="ChEBI" id="CHEBI:74420"/>
        <dbReference type="EC" id="2.8.4.5"/>
    </reaction>
</comment>
<evidence type="ECO:0000256" key="9">
    <source>
        <dbReference type="ARBA" id="ARBA00022723"/>
    </source>
</evidence>
<comment type="cofactor">
    <cofactor evidence="1">
        <name>[4Fe-4S] cluster</name>
        <dbReference type="ChEBI" id="CHEBI:49883"/>
    </cofactor>
</comment>
<dbReference type="RefSeq" id="WP_013277596.1">
    <property type="nucleotide sequence ID" value="NC_014378.1"/>
</dbReference>
<keyword evidence="11" id="KW-0411">Iron-sulfur</keyword>
<dbReference type="PROSITE" id="PS01278">
    <property type="entry name" value="MTTASE_RADICAL"/>
    <property type="match status" value="1"/>
</dbReference>